<dbReference type="CDD" id="cd02021">
    <property type="entry name" value="GntK"/>
    <property type="match status" value="1"/>
</dbReference>
<keyword evidence="7" id="KW-0067">ATP-binding</keyword>
<dbReference type="GO" id="GO:0005524">
    <property type="term" value="F:ATP binding"/>
    <property type="evidence" value="ECO:0007669"/>
    <property type="project" value="UniProtKB-KW"/>
</dbReference>
<keyword evidence="4" id="KW-0808">Transferase</keyword>
<evidence type="ECO:0000256" key="2">
    <source>
        <dbReference type="ARBA" id="ARBA00008420"/>
    </source>
</evidence>
<reference evidence="9" key="1">
    <citation type="submission" date="2018-05" db="EMBL/GenBank/DDBJ databases">
        <authorList>
            <person name="Lanie J.A."/>
            <person name="Ng W.-L."/>
            <person name="Kazmierczak K.M."/>
            <person name="Andrzejewski T.M."/>
            <person name="Davidsen T.M."/>
            <person name="Wayne K.J."/>
            <person name="Tettelin H."/>
            <person name="Glass J.I."/>
            <person name="Rusch D."/>
            <person name="Podicherti R."/>
            <person name="Tsui H.-C.T."/>
            <person name="Winkler M.E."/>
        </authorList>
    </citation>
    <scope>NUCLEOTIDE SEQUENCE</scope>
</reference>
<dbReference type="InterPro" id="IPR031322">
    <property type="entry name" value="Shikimate/glucono_kinase"/>
</dbReference>
<comment type="similarity">
    <text evidence="2">Belongs to the gluconokinase GntK/GntV family.</text>
</comment>
<keyword evidence="6" id="KW-0418">Kinase</keyword>
<dbReference type="AlphaFoldDB" id="A0A382Q364"/>
<dbReference type="Gene3D" id="3.40.50.300">
    <property type="entry name" value="P-loop containing nucleotide triphosphate hydrolases"/>
    <property type="match status" value="1"/>
</dbReference>
<accession>A0A382Q364</accession>
<dbReference type="SUPFAM" id="SSF52540">
    <property type="entry name" value="P-loop containing nucleoside triphosphate hydrolases"/>
    <property type="match status" value="1"/>
</dbReference>
<dbReference type="PANTHER" id="PTHR43442">
    <property type="entry name" value="GLUCONOKINASE-RELATED"/>
    <property type="match status" value="1"/>
</dbReference>
<dbReference type="EC" id="2.7.1.12" evidence="3"/>
<evidence type="ECO:0000256" key="5">
    <source>
        <dbReference type="ARBA" id="ARBA00022741"/>
    </source>
</evidence>
<protein>
    <recommendedName>
        <fullName evidence="3">gluconokinase</fullName>
        <ecNumber evidence="3">2.7.1.12</ecNumber>
    </recommendedName>
</protein>
<dbReference type="InterPro" id="IPR006001">
    <property type="entry name" value="Therm_gnt_kin"/>
</dbReference>
<evidence type="ECO:0000313" key="9">
    <source>
        <dbReference type="EMBL" id="SVC80053.1"/>
    </source>
</evidence>
<sequence>MVYILFGVSGSGKTTIGKLLAKIIQKPFVDADDYHTSENIIKMENMLALTDKDREVWLIALNELITRWNKEGGAILACSALKEQYRSMLAEGNNVSFIFLEGNQELISKRITRRKGHFFPIELLQNQYDILEIPTYGIRVEVDRSPEDICKEIYTAIKADNASDK</sequence>
<dbReference type="Pfam" id="PF01202">
    <property type="entry name" value="SKI"/>
    <property type="match status" value="1"/>
</dbReference>
<evidence type="ECO:0000256" key="3">
    <source>
        <dbReference type="ARBA" id="ARBA00012054"/>
    </source>
</evidence>
<evidence type="ECO:0000256" key="6">
    <source>
        <dbReference type="ARBA" id="ARBA00022777"/>
    </source>
</evidence>
<evidence type="ECO:0000256" key="1">
    <source>
        <dbReference type="ARBA" id="ARBA00004761"/>
    </source>
</evidence>
<dbReference type="InterPro" id="IPR027417">
    <property type="entry name" value="P-loop_NTPase"/>
</dbReference>
<dbReference type="NCBIfam" id="TIGR01313">
    <property type="entry name" value="therm_gnt_kin"/>
    <property type="match status" value="1"/>
</dbReference>
<gene>
    <name evidence="9" type="ORF">METZ01_LOCUS332907</name>
</gene>
<dbReference type="EMBL" id="UINC01111671">
    <property type="protein sequence ID" value="SVC80053.1"/>
    <property type="molecule type" value="Genomic_DNA"/>
</dbReference>
<evidence type="ECO:0000256" key="8">
    <source>
        <dbReference type="ARBA" id="ARBA00048090"/>
    </source>
</evidence>
<evidence type="ECO:0000256" key="4">
    <source>
        <dbReference type="ARBA" id="ARBA00022679"/>
    </source>
</evidence>
<name>A0A382Q364_9ZZZZ</name>
<dbReference type="GO" id="GO:0005975">
    <property type="term" value="P:carbohydrate metabolic process"/>
    <property type="evidence" value="ECO:0007669"/>
    <property type="project" value="InterPro"/>
</dbReference>
<comment type="catalytic activity">
    <reaction evidence="8">
        <text>D-gluconate + ATP = 6-phospho-D-gluconate + ADP + H(+)</text>
        <dbReference type="Rhea" id="RHEA:19433"/>
        <dbReference type="ChEBI" id="CHEBI:15378"/>
        <dbReference type="ChEBI" id="CHEBI:18391"/>
        <dbReference type="ChEBI" id="CHEBI:30616"/>
        <dbReference type="ChEBI" id="CHEBI:58759"/>
        <dbReference type="ChEBI" id="CHEBI:456216"/>
        <dbReference type="EC" id="2.7.1.12"/>
    </reaction>
</comment>
<dbReference type="GO" id="GO:0046316">
    <property type="term" value="F:gluconokinase activity"/>
    <property type="evidence" value="ECO:0007669"/>
    <property type="project" value="UniProtKB-EC"/>
</dbReference>
<comment type="pathway">
    <text evidence="1">Carbohydrate acid metabolism.</text>
</comment>
<dbReference type="GO" id="GO:0005737">
    <property type="term" value="C:cytoplasm"/>
    <property type="evidence" value="ECO:0007669"/>
    <property type="project" value="TreeGrafter"/>
</dbReference>
<proteinExistence type="inferred from homology"/>
<evidence type="ECO:0000256" key="7">
    <source>
        <dbReference type="ARBA" id="ARBA00022840"/>
    </source>
</evidence>
<keyword evidence="5" id="KW-0547">Nucleotide-binding</keyword>
<dbReference type="PANTHER" id="PTHR43442:SF3">
    <property type="entry name" value="GLUCONOKINASE-RELATED"/>
    <property type="match status" value="1"/>
</dbReference>
<organism evidence="9">
    <name type="scientific">marine metagenome</name>
    <dbReference type="NCBI Taxonomy" id="408172"/>
    <lineage>
        <taxon>unclassified sequences</taxon>
        <taxon>metagenomes</taxon>
        <taxon>ecological metagenomes</taxon>
    </lineage>
</organism>